<organism evidence="2 3">
    <name type="scientific">Microvirga aerophila</name>
    <dbReference type="NCBI Taxonomy" id="670291"/>
    <lineage>
        <taxon>Bacteria</taxon>
        <taxon>Pseudomonadati</taxon>
        <taxon>Pseudomonadota</taxon>
        <taxon>Alphaproteobacteria</taxon>
        <taxon>Hyphomicrobiales</taxon>
        <taxon>Methylobacteriaceae</taxon>
        <taxon>Microvirga</taxon>
    </lineage>
</organism>
<comment type="caution">
    <text evidence="2">The sequence shown here is derived from an EMBL/GenBank/DDBJ whole genome shotgun (WGS) entry which is preliminary data.</text>
</comment>
<protein>
    <submittedName>
        <fullName evidence="2">Uncharacterized protein</fullName>
    </submittedName>
</protein>
<name>A0A512BWW0_9HYPH</name>
<evidence type="ECO:0000313" key="2">
    <source>
        <dbReference type="EMBL" id="GEO16425.1"/>
    </source>
</evidence>
<keyword evidence="3" id="KW-1185">Reference proteome</keyword>
<gene>
    <name evidence="2" type="ORF">MAE02_41210</name>
</gene>
<evidence type="ECO:0000256" key="1">
    <source>
        <dbReference type="SAM" id="MobiDB-lite"/>
    </source>
</evidence>
<accession>A0A512BWW0</accession>
<feature type="region of interest" description="Disordered" evidence="1">
    <location>
        <begin position="56"/>
        <end position="92"/>
    </location>
</feature>
<proteinExistence type="predicted"/>
<dbReference type="AlphaFoldDB" id="A0A512BWW0"/>
<dbReference type="Proteomes" id="UP000321085">
    <property type="component" value="Unassembled WGS sequence"/>
</dbReference>
<reference evidence="2 3" key="1">
    <citation type="submission" date="2019-07" db="EMBL/GenBank/DDBJ databases">
        <title>Whole genome shotgun sequence of Microvirga aerophila NBRC 106136.</title>
        <authorList>
            <person name="Hosoyama A."/>
            <person name="Uohara A."/>
            <person name="Ohji S."/>
            <person name="Ichikawa N."/>
        </authorList>
    </citation>
    <scope>NUCLEOTIDE SEQUENCE [LARGE SCALE GENOMIC DNA]</scope>
    <source>
        <strain evidence="2 3">NBRC 106136</strain>
    </source>
</reference>
<dbReference type="EMBL" id="BJYU01000064">
    <property type="protein sequence ID" value="GEO16425.1"/>
    <property type="molecule type" value="Genomic_DNA"/>
</dbReference>
<evidence type="ECO:0000313" key="3">
    <source>
        <dbReference type="Proteomes" id="UP000321085"/>
    </source>
</evidence>
<sequence>MDAERKRDRRAFLTESLRLTSRVPSPKCFLPEALVRFVTFYAYCCRKRKWVPDQAQEPPVIPKGRRNVPCGEAQPASPERLDADCSGNAKKL</sequence>